<proteinExistence type="predicted"/>
<sequence>MGRQANGEMDMYDSCCRAWCSCEASDSTDSSVRHLTHTRDVTLTPTALADEVLYCLRGAAAPPSTTRPTALTGIPPHTGTPHPSAADVGVEAHAAASAALGCSAARLRVP</sequence>
<accession>A0A7S1JW64</accession>
<dbReference type="AlphaFoldDB" id="A0A7S1JW64"/>
<reference evidence="2" key="1">
    <citation type="submission" date="2021-01" db="EMBL/GenBank/DDBJ databases">
        <authorList>
            <person name="Corre E."/>
            <person name="Pelletier E."/>
            <person name="Niang G."/>
            <person name="Scheremetjew M."/>
            <person name="Finn R."/>
            <person name="Kale V."/>
            <person name="Holt S."/>
            <person name="Cochrane G."/>
            <person name="Meng A."/>
            <person name="Brown T."/>
            <person name="Cohen L."/>
        </authorList>
    </citation>
    <scope>NUCLEOTIDE SEQUENCE</scope>
    <source>
        <strain evidence="2">CCMP3346</strain>
    </source>
</reference>
<evidence type="ECO:0000256" key="1">
    <source>
        <dbReference type="SAM" id="MobiDB-lite"/>
    </source>
</evidence>
<evidence type="ECO:0000313" key="2">
    <source>
        <dbReference type="EMBL" id="CAD9055472.1"/>
    </source>
</evidence>
<organism evidence="2">
    <name type="scientific">Vitrella brassicaformis</name>
    <dbReference type="NCBI Taxonomy" id="1169539"/>
    <lineage>
        <taxon>Eukaryota</taxon>
        <taxon>Sar</taxon>
        <taxon>Alveolata</taxon>
        <taxon>Colpodellida</taxon>
        <taxon>Vitrellaceae</taxon>
        <taxon>Vitrella</taxon>
    </lineage>
</organism>
<feature type="region of interest" description="Disordered" evidence="1">
    <location>
        <begin position="63"/>
        <end position="86"/>
    </location>
</feature>
<dbReference type="EMBL" id="HBGB01018204">
    <property type="protein sequence ID" value="CAD9055472.1"/>
    <property type="molecule type" value="Transcribed_RNA"/>
</dbReference>
<gene>
    <name evidence="2" type="ORF">VBRA1451_LOCUS10537</name>
</gene>
<name>A0A7S1JW64_9ALVE</name>
<protein>
    <submittedName>
        <fullName evidence="2">Uncharacterized protein</fullName>
    </submittedName>
</protein>